<feature type="compositionally biased region" description="Basic and acidic residues" evidence="1">
    <location>
        <begin position="616"/>
        <end position="628"/>
    </location>
</feature>
<keyword evidence="3" id="KW-1185">Reference proteome</keyword>
<feature type="compositionally biased region" description="Low complexity" evidence="1">
    <location>
        <begin position="114"/>
        <end position="138"/>
    </location>
</feature>
<feature type="compositionally biased region" description="Polar residues" evidence="1">
    <location>
        <begin position="1"/>
        <end position="11"/>
    </location>
</feature>
<dbReference type="EMBL" id="CAJVRL010000101">
    <property type="protein sequence ID" value="CAG8960645.1"/>
    <property type="molecule type" value="Genomic_DNA"/>
</dbReference>
<organism evidence="2 3">
    <name type="scientific">Hymenoscyphus fraxineus</name>
    <dbReference type="NCBI Taxonomy" id="746836"/>
    <lineage>
        <taxon>Eukaryota</taxon>
        <taxon>Fungi</taxon>
        <taxon>Dikarya</taxon>
        <taxon>Ascomycota</taxon>
        <taxon>Pezizomycotina</taxon>
        <taxon>Leotiomycetes</taxon>
        <taxon>Helotiales</taxon>
        <taxon>Helotiaceae</taxon>
        <taxon>Hymenoscyphus</taxon>
    </lineage>
</organism>
<feature type="compositionally biased region" description="Polar residues" evidence="1">
    <location>
        <begin position="30"/>
        <end position="40"/>
    </location>
</feature>
<feature type="compositionally biased region" description="Low complexity" evidence="1">
    <location>
        <begin position="88"/>
        <end position="99"/>
    </location>
</feature>
<reference evidence="2" key="1">
    <citation type="submission" date="2021-07" db="EMBL/GenBank/DDBJ databases">
        <authorList>
            <person name="Durling M."/>
        </authorList>
    </citation>
    <scope>NUCLEOTIDE SEQUENCE</scope>
</reference>
<feature type="region of interest" description="Disordered" evidence="1">
    <location>
        <begin position="256"/>
        <end position="293"/>
    </location>
</feature>
<feature type="compositionally biased region" description="Basic residues" evidence="1">
    <location>
        <begin position="277"/>
        <end position="287"/>
    </location>
</feature>
<name>A0A9N9LAH6_9HELO</name>
<feature type="compositionally biased region" description="Polar residues" evidence="1">
    <location>
        <begin position="259"/>
        <end position="276"/>
    </location>
</feature>
<protein>
    <submittedName>
        <fullName evidence="2">Uncharacterized protein</fullName>
    </submittedName>
</protein>
<feature type="region of interest" description="Disordered" evidence="1">
    <location>
        <begin position="567"/>
        <end position="671"/>
    </location>
</feature>
<feature type="compositionally biased region" description="Polar residues" evidence="1">
    <location>
        <begin position="595"/>
        <end position="604"/>
    </location>
</feature>
<gene>
    <name evidence="2" type="ORF">HYFRA_00013523</name>
</gene>
<dbReference type="AlphaFoldDB" id="A0A9N9LAH6"/>
<comment type="caution">
    <text evidence="2">The sequence shown here is derived from an EMBL/GenBank/DDBJ whole genome shotgun (WGS) entry which is preliminary data.</text>
</comment>
<evidence type="ECO:0000256" key="1">
    <source>
        <dbReference type="SAM" id="MobiDB-lite"/>
    </source>
</evidence>
<feature type="compositionally biased region" description="Acidic residues" evidence="1">
    <location>
        <begin position="426"/>
        <end position="436"/>
    </location>
</feature>
<feature type="region of interest" description="Disordered" evidence="1">
    <location>
        <begin position="881"/>
        <end position="912"/>
    </location>
</feature>
<feature type="compositionally biased region" description="Basic and acidic residues" evidence="1">
    <location>
        <begin position="446"/>
        <end position="462"/>
    </location>
</feature>
<accession>A0A9N9LAH6</accession>
<proteinExistence type="predicted"/>
<evidence type="ECO:0000313" key="3">
    <source>
        <dbReference type="Proteomes" id="UP000696280"/>
    </source>
</evidence>
<feature type="region of interest" description="Disordered" evidence="1">
    <location>
        <begin position="1"/>
        <end position="187"/>
    </location>
</feature>
<dbReference type="OrthoDB" id="10329701at2759"/>
<evidence type="ECO:0000313" key="2">
    <source>
        <dbReference type="EMBL" id="CAG8960645.1"/>
    </source>
</evidence>
<feature type="region of interest" description="Disordered" evidence="1">
    <location>
        <begin position="424"/>
        <end position="507"/>
    </location>
</feature>
<dbReference type="Proteomes" id="UP000696280">
    <property type="component" value="Unassembled WGS sequence"/>
</dbReference>
<sequence>MARTTRSNPSPSGFRVLQTERATRSKKQTKTVASAAQSTDAPVIPTIAPAASQDEAESDAAPTNPRPSSPLRRMTRAMSREVSRSHSRSVSPPVVSTVVGGAKKLLSKVGNKFTKSTKSGSKTTKQPAANTQNTTNTQSIGTLTRDKRSHSKVSVASYTSDDDASPPPKKRKNVAEEQETKSAPLETVFNTRIPKVTRNTFGDNPSHTPISVAATAAPNTDIPHELEISSFADIGVADQSTPRHIEQVTSIPTVEAEASSPSVFRRNGNQTPTTTRKLQKQKAHRASNTRNTRTALITTTPATPRFIFYPSDEESIDIDDIPEPKNDAQGRLERQAFKTIMTDHMKRQLTPAPLPNDRKQLALLKNRMQHDPALLLISQTLDGINGDEFLESCITLARWTRENSDVQLPAPEKFRAMLQAYKAELSDPEAEAETEAETPSSHPNHTPKDVTQDTSPHHRDEPAPSMVHTSPRDMVVATPSRHSYPADALTSTPDTVMEDQTSEVASESFLPAAPAEATPQNVAVNPSRFPLAAAFTAFSAVKSVIASPVKWFGGRSQNAVAATDTQFTFASRHPLPTRDTDDTPTRAPAARQLKKQLTQRSPSKSAARRVLSEQNSRSKEQATRRSEARSTYQANVERAEEASNSNSTLAQDGLAVGEKRKRAADTPNYHMPGTFTTPLSEAELSLSLFPADEVFPCYHHAGKTHHVPKEWLELNNPSDPLPNPLPVNTYIPTEEEEAEMANLFKLADLFQLNTAKSPHSGCAVALRHHWWAQISILQHGMTPRERFWDDKFRRGVPSQQYLKLHDVYRRYPSEEVTYLDNDKFGYFCNESYYEKMRQYEFWPELVKKVQVLSVPDNESSDYEDDESLEGPPVVAVVEPAQEVVGNQRQPPPTPKQTRGVRLPHQAKTPSNLRQVEAVSLSPQSEDDVVGSENAEQYQSLVFGFQEATEVAVAGAPKDPMVEWIEGADECLGREGMTAFPGAFY</sequence>